<dbReference type="InParanoid" id="A0A1J7JMZ3"/>
<dbReference type="AlphaFoldDB" id="A0A1J7JMZ3"/>
<dbReference type="FunFam" id="2.40.50.90:FF:000001">
    <property type="entry name" value="Staphylococcal nuclease domain-containing protein"/>
    <property type="match status" value="1"/>
</dbReference>
<dbReference type="Proteomes" id="UP000182658">
    <property type="component" value="Unassembled WGS sequence"/>
</dbReference>
<dbReference type="FunFam" id="2.40.50.90:FF:000030">
    <property type="entry name" value="Transcription factor (Snd1/p100), putative"/>
    <property type="match status" value="1"/>
</dbReference>
<dbReference type="CDD" id="cd00175">
    <property type="entry name" value="SNc"/>
    <property type="match status" value="1"/>
</dbReference>
<evidence type="ECO:0000256" key="5">
    <source>
        <dbReference type="ARBA" id="ARBA00022553"/>
    </source>
</evidence>
<dbReference type="InterPro" id="IPR035437">
    <property type="entry name" value="SNase_OB-fold_sf"/>
</dbReference>
<feature type="domain" description="Tudor" evidence="8">
    <location>
        <begin position="693"/>
        <end position="753"/>
    </location>
</feature>
<keyword evidence="11" id="KW-1185">Reference proteome</keyword>
<feature type="domain" description="TNase-like" evidence="9">
    <location>
        <begin position="3"/>
        <end position="142"/>
    </location>
</feature>
<dbReference type="SMART" id="SM00333">
    <property type="entry name" value="TUDOR"/>
    <property type="match status" value="1"/>
</dbReference>
<evidence type="ECO:0000313" key="10">
    <source>
        <dbReference type="EMBL" id="OIW31248.1"/>
    </source>
</evidence>
<reference evidence="10 11" key="1">
    <citation type="submission" date="2016-10" db="EMBL/GenBank/DDBJ databases">
        <title>Draft genome sequence of Coniochaeta ligniaria NRRL30616, a lignocellulolytic fungus for bioabatement of inhibitors in plant biomass hydrolysates.</title>
        <authorList>
            <consortium name="DOE Joint Genome Institute"/>
            <person name="Jimenez D.J."/>
            <person name="Hector R.E."/>
            <person name="Riley R."/>
            <person name="Sun H."/>
            <person name="Grigoriev I.V."/>
            <person name="Van Elsas J.D."/>
            <person name="Nichols N.N."/>
        </authorList>
    </citation>
    <scope>NUCLEOTIDE SEQUENCE [LARGE SCALE GENOMIC DNA]</scope>
    <source>
        <strain evidence="10 11">NRRL 30616</strain>
    </source>
</reference>
<evidence type="ECO:0000256" key="6">
    <source>
        <dbReference type="ARBA" id="ARBA00022737"/>
    </source>
</evidence>
<feature type="domain" description="TNase-like" evidence="9">
    <location>
        <begin position="165"/>
        <end position="305"/>
    </location>
</feature>
<dbReference type="EMBL" id="KV875096">
    <property type="protein sequence ID" value="OIW31248.1"/>
    <property type="molecule type" value="Genomic_DNA"/>
</dbReference>
<dbReference type="PANTHER" id="PTHR12302:SF2">
    <property type="entry name" value="STAPHYLOCOCCAL NUCLEASE DOMAIN-CONTAINING PROTEIN 1"/>
    <property type="match status" value="1"/>
</dbReference>
<dbReference type="PANTHER" id="PTHR12302">
    <property type="entry name" value="EBNA2 BINDING PROTEIN P100"/>
    <property type="match status" value="1"/>
</dbReference>
<accession>A0A1J7JMZ3</accession>
<dbReference type="GO" id="GO:0031047">
    <property type="term" value="P:regulatory ncRNA-mediated gene silencing"/>
    <property type="evidence" value="ECO:0007669"/>
    <property type="project" value="UniProtKB-UniRule"/>
</dbReference>
<keyword evidence="4 7" id="KW-0963">Cytoplasm</keyword>
<dbReference type="PROSITE" id="PS50830">
    <property type="entry name" value="TNASE_3"/>
    <property type="match status" value="4"/>
</dbReference>
<evidence type="ECO:0000313" key="11">
    <source>
        <dbReference type="Proteomes" id="UP000182658"/>
    </source>
</evidence>
<organism evidence="10 11">
    <name type="scientific">Coniochaeta ligniaria NRRL 30616</name>
    <dbReference type="NCBI Taxonomy" id="1408157"/>
    <lineage>
        <taxon>Eukaryota</taxon>
        <taxon>Fungi</taxon>
        <taxon>Dikarya</taxon>
        <taxon>Ascomycota</taxon>
        <taxon>Pezizomycotina</taxon>
        <taxon>Sordariomycetes</taxon>
        <taxon>Sordariomycetidae</taxon>
        <taxon>Coniochaetales</taxon>
        <taxon>Coniochaetaceae</taxon>
        <taxon>Coniochaeta</taxon>
    </lineage>
</organism>
<dbReference type="PIRSF" id="PIRSF017179">
    <property type="entry name" value="RISC-Tudor-SN"/>
    <property type="match status" value="1"/>
</dbReference>
<dbReference type="Gene3D" id="2.30.30.140">
    <property type="match status" value="1"/>
</dbReference>
<dbReference type="GO" id="GO:0003723">
    <property type="term" value="F:RNA binding"/>
    <property type="evidence" value="ECO:0007669"/>
    <property type="project" value="UniProtKB-UniRule"/>
</dbReference>
<protein>
    <recommendedName>
        <fullName evidence="2">Probable endonuclease LCL3</fullName>
    </recommendedName>
    <alternativeName>
        <fullName evidence="3">Probable endonuclease lcl3</fullName>
    </alternativeName>
</protein>
<keyword evidence="6" id="KW-0677">Repeat</keyword>
<dbReference type="PROSITE" id="PS50304">
    <property type="entry name" value="TUDOR"/>
    <property type="match status" value="1"/>
</dbReference>
<comment type="subcellular location">
    <subcellularLocation>
        <location evidence="1 7">Cytoplasm</location>
    </subcellularLocation>
</comment>
<evidence type="ECO:0000259" key="9">
    <source>
        <dbReference type="PROSITE" id="PS50830"/>
    </source>
</evidence>
<dbReference type="SUPFAM" id="SSF63748">
    <property type="entry name" value="Tudor/PWWP/MBT"/>
    <property type="match status" value="1"/>
</dbReference>
<dbReference type="InterPro" id="IPR016071">
    <property type="entry name" value="Staphylococal_nuclease_OB-fold"/>
</dbReference>
<evidence type="ECO:0000256" key="2">
    <source>
        <dbReference type="ARBA" id="ARBA00013404"/>
    </source>
</evidence>
<dbReference type="GO" id="GO:0031332">
    <property type="term" value="C:RNAi effector complex"/>
    <property type="evidence" value="ECO:0007669"/>
    <property type="project" value="InterPro"/>
</dbReference>
<dbReference type="GO" id="GO:0006402">
    <property type="term" value="P:mRNA catabolic process"/>
    <property type="evidence" value="ECO:0007669"/>
    <property type="project" value="UniProtKB-UniRule"/>
</dbReference>
<proteinExistence type="predicted"/>
<dbReference type="GO" id="GO:0005634">
    <property type="term" value="C:nucleus"/>
    <property type="evidence" value="ECO:0007669"/>
    <property type="project" value="TreeGrafter"/>
</dbReference>
<dbReference type="FunFam" id="2.40.50.90:FF:000010">
    <property type="entry name" value="Ribonuclease"/>
    <property type="match status" value="1"/>
</dbReference>
<dbReference type="InterPro" id="IPR002999">
    <property type="entry name" value="Tudor"/>
</dbReference>
<sequence>MAKSFIATVKSVLSGDTLVLASTNNPALEKTFSLAYVSAPRLNKEGDDAFAFQSREFLRNLTVGKPIKCSIAYTVPGSGREYGSAQLQDGTELPDAAVKAGWLKVREDAGKKEESDEILDKIQKLRDFEAEAKKESKGLHAGTGGVIEVQNDLGGPNFLNEWKGKTLDAIVERVFSGDRLLVRVLLSEKKHLQVMTLVAGIRTPSTERTTNGQTQPAEEYGNEARAYVESRLLQRLVKVKIVGASPQGQLVATVLHPRGNIAEFLLQDGLARCNDFHSTLLGNDMAALRAAEKKAQAAKLRLHKHHVAKATDSKDVEMTVTKIIGADTIMVKNKAGAEKRINFSSVRGPRTNESTEIPFRDEAKEFLRKKLIGKHVKVTVDGSKPAQDNFEARDVATVTLAGKNVGLALVQEGYASVVRHRKDDTDRAPNYDELLAAQETAREEKKGFWSGKAPKIRQYVDASENAQKARIQLSTLARQRKIPGVVDYVKSGSRFTVLVPREGVKLTLVLAGIKAPRQGQPFSQEGMDLANKRCNQRDCEIDVHDIDKVGGFIGDLYVNRENFSKILVEEGFAEVHEYSAEKTGNAAELLAAQKKAKEGRKGMWAKWDPSQDEVADDDQNGHAVADAAADLGNLSLDKRPEDYRDIVITNIDPVMGRLKIQEIGKGTAALETLMSEFRKWHADGKNNVSVKDSVKAGEYVSARFSEDGQWYRARIRSNDRAAKVAEVVYIDYGNSEKQAWSKLRPLDEKFSVQRLKAQAVDAALAFVQLPTAPDYLAEAIGFIYDVTDGKQLVGSFDFVDSKENLNWITIFDPKAEGADKVTQSVNREVIRNGHGMVPRKLRPWERTKAFEAVLKSLREAETRAKEERLGMWEYGDLTED</sequence>
<name>A0A1J7JMZ3_9PEZI</name>
<dbReference type="Gene3D" id="2.40.50.90">
    <property type="match status" value="5"/>
</dbReference>
<evidence type="ECO:0000256" key="1">
    <source>
        <dbReference type="ARBA" id="ARBA00004496"/>
    </source>
</evidence>
<gene>
    <name evidence="10" type="ORF">CONLIGDRAFT_574601</name>
</gene>
<dbReference type="Pfam" id="PF00565">
    <property type="entry name" value="SNase"/>
    <property type="match status" value="3"/>
</dbReference>
<feature type="domain" description="TNase-like" evidence="9">
    <location>
        <begin position="314"/>
        <end position="451"/>
    </location>
</feature>
<evidence type="ECO:0000256" key="7">
    <source>
        <dbReference type="PIRNR" id="PIRNR017179"/>
    </source>
</evidence>
<dbReference type="InterPro" id="IPR016685">
    <property type="entry name" value="Silence_cplx_Nase-comp_TudorSN"/>
</dbReference>
<feature type="domain" description="TNase-like" evidence="9">
    <location>
        <begin position="480"/>
        <end position="606"/>
    </location>
</feature>
<dbReference type="OrthoDB" id="10023235at2759"/>
<dbReference type="SMART" id="SM00318">
    <property type="entry name" value="SNc"/>
    <property type="match status" value="4"/>
</dbReference>
<dbReference type="STRING" id="1408157.A0A1J7JMZ3"/>
<dbReference type="Pfam" id="PF00567">
    <property type="entry name" value="TUDOR"/>
    <property type="match status" value="1"/>
</dbReference>
<dbReference type="GO" id="GO:0005829">
    <property type="term" value="C:cytosol"/>
    <property type="evidence" value="ECO:0007669"/>
    <property type="project" value="UniProtKB-UniRule"/>
</dbReference>
<dbReference type="GO" id="GO:0004518">
    <property type="term" value="F:nuclease activity"/>
    <property type="evidence" value="ECO:0007669"/>
    <property type="project" value="TreeGrafter"/>
</dbReference>
<evidence type="ECO:0000259" key="8">
    <source>
        <dbReference type="PROSITE" id="PS50304"/>
    </source>
</evidence>
<evidence type="ECO:0000256" key="3">
    <source>
        <dbReference type="ARBA" id="ARBA00014651"/>
    </source>
</evidence>
<dbReference type="SUPFAM" id="SSF50199">
    <property type="entry name" value="Staphylococcal nuclease"/>
    <property type="match status" value="5"/>
</dbReference>
<dbReference type="FunFam" id="2.30.30.140:FF:000018">
    <property type="entry name" value="Serine/threonine-protein kinase 31"/>
    <property type="match status" value="1"/>
</dbReference>
<evidence type="ECO:0000256" key="4">
    <source>
        <dbReference type="ARBA" id="ARBA00022490"/>
    </source>
</evidence>
<keyword evidence="5" id="KW-0597">Phosphoprotein</keyword>